<dbReference type="Proteomes" id="UP000305401">
    <property type="component" value="Unassembled WGS sequence"/>
</dbReference>
<reference evidence="1" key="1">
    <citation type="submission" date="2019-04" db="EMBL/GenBank/DDBJ databases">
        <title>Microbes associate with the intestines of laboratory mice.</title>
        <authorList>
            <person name="Navarre W."/>
            <person name="Wong E."/>
            <person name="Huang K.C."/>
            <person name="Tropini C."/>
            <person name="Ng K."/>
            <person name="Yu B."/>
        </authorList>
    </citation>
    <scope>NUCLEOTIDE SEQUENCE</scope>
    <source>
        <strain evidence="1">NM86_A22</strain>
    </source>
</reference>
<evidence type="ECO:0000313" key="2">
    <source>
        <dbReference type="Proteomes" id="UP000305401"/>
    </source>
</evidence>
<organism evidence="1 2">
    <name type="scientific">Muribaculum caecicola</name>
    <dbReference type="NCBI Taxonomy" id="3038144"/>
    <lineage>
        <taxon>Bacteria</taxon>
        <taxon>Pseudomonadati</taxon>
        <taxon>Bacteroidota</taxon>
        <taxon>Bacteroidia</taxon>
        <taxon>Bacteroidales</taxon>
        <taxon>Muribaculaceae</taxon>
        <taxon>Muribaculum</taxon>
    </lineage>
</organism>
<comment type="caution">
    <text evidence="1">The sequence shown here is derived from an EMBL/GenBank/DDBJ whole genome shotgun (WGS) entry which is preliminary data.</text>
</comment>
<dbReference type="EMBL" id="SSTG01000042">
    <property type="protein sequence ID" value="THG52703.1"/>
    <property type="molecule type" value="Genomic_DNA"/>
</dbReference>
<name>A0AC61S5V8_9BACT</name>
<accession>A0AC61S5V8</accession>
<protein>
    <submittedName>
        <fullName evidence="1">T9SS type A sorting domain-containing protein</fullName>
    </submittedName>
</protein>
<proteinExistence type="predicted"/>
<keyword evidence="2" id="KW-1185">Reference proteome</keyword>
<evidence type="ECO:0000313" key="1">
    <source>
        <dbReference type="EMBL" id="THG52703.1"/>
    </source>
</evidence>
<sequence>MNLIVGICLLAVAVCPYGLLCQNIKYSYDNAGNRVKREIVLPQRNMPDGHVRAKDPVSEKLGNKNIRIYPNPTSGVLKIEVAGFEDSDKGNLSIFNLSGQQLLNSDIISTFTELDISSSQKGVYILLINLNGESTTWKIIKE</sequence>
<gene>
    <name evidence="1" type="ORF">E5990_04920</name>
</gene>